<dbReference type="EMBL" id="UOFV01000451">
    <property type="protein sequence ID" value="VAX04160.1"/>
    <property type="molecule type" value="Genomic_DNA"/>
</dbReference>
<dbReference type="AlphaFoldDB" id="A0A3B1B1I4"/>
<protein>
    <submittedName>
        <fullName evidence="1">Uncharacterized protein</fullName>
    </submittedName>
</protein>
<name>A0A3B1B1I4_9ZZZZ</name>
<reference evidence="1" key="1">
    <citation type="submission" date="2018-06" db="EMBL/GenBank/DDBJ databases">
        <authorList>
            <person name="Zhirakovskaya E."/>
        </authorList>
    </citation>
    <scope>NUCLEOTIDE SEQUENCE</scope>
</reference>
<gene>
    <name evidence="1" type="ORF">MNBD_GAMMA19-1893</name>
</gene>
<evidence type="ECO:0000313" key="1">
    <source>
        <dbReference type="EMBL" id="VAX04160.1"/>
    </source>
</evidence>
<organism evidence="1">
    <name type="scientific">hydrothermal vent metagenome</name>
    <dbReference type="NCBI Taxonomy" id="652676"/>
    <lineage>
        <taxon>unclassified sequences</taxon>
        <taxon>metagenomes</taxon>
        <taxon>ecological metagenomes</taxon>
    </lineage>
</organism>
<sequence>MKLEEEGQTNHSADSDPDYEYANVSNLRRIGWNKRSGSTNVLCMPQKTELAHQTVLRSRTTAS</sequence>
<accession>A0A3B1B1I4</accession>
<proteinExistence type="predicted"/>